<feature type="coiled-coil region" evidence="1">
    <location>
        <begin position="1998"/>
        <end position="2039"/>
    </location>
</feature>
<feature type="region of interest" description="Disordered" evidence="2">
    <location>
        <begin position="265"/>
        <end position="312"/>
    </location>
</feature>
<feature type="coiled-coil region" evidence="1">
    <location>
        <begin position="745"/>
        <end position="978"/>
    </location>
</feature>
<feature type="region of interest" description="Disordered" evidence="2">
    <location>
        <begin position="1297"/>
        <end position="1316"/>
    </location>
</feature>
<name>A0A836LAT4_9TRYP</name>
<feature type="coiled-coil region" evidence="1">
    <location>
        <begin position="2425"/>
        <end position="2533"/>
    </location>
</feature>
<dbReference type="GeneID" id="94289440"/>
<feature type="compositionally biased region" description="Low complexity" evidence="2">
    <location>
        <begin position="1824"/>
        <end position="1836"/>
    </location>
</feature>
<feature type="coiled-coil region" evidence="1">
    <location>
        <begin position="318"/>
        <end position="345"/>
    </location>
</feature>
<dbReference type="RefSeq" id="XP_067756153.1">
    <property type="nucleotide sequence ID" value="XM_067899363.1"/>
</dbReference>
<feature type="compositionally biased region" description="Low complexity" evidence="2">
    <location>
        <begin position="1306"/>
        <end position="1316"/>
    </location>
</feature>
<dbReference type="Gene3D" id="1.10.287.1490">
    <property type="match status" value="1"/>
</dbReference>
<feature type="compositionally biased region" description="Low complexity" evidence="2">
    <location>
        <begin position="549"/>
        <end position="559"/>
    </location>
</feature>
<accession>A0A836LAT4</accession>
<keyword evidence="1" id="KW-0175">Coiled coil</keyword>
<feature type="region of interest" description="Disordered" evidence="2">
    <location>
        <begin position="2749"/>
        <end position="2829"/>
    </location>
</feature>
<dbReference type="KEGG" id="phet:94289440"/>
<comment type="caution">
    <text evidence="3">The sequence shown here is derived from an EMBL/GenBank/DDBJ whole genome shotgun (WGS) entry which is preliminary data.</text>
</comment>
<dbReference type="EMBL" id="JAFJZO010000027">
    <property type="protein sequence ID" value="KAG5501530.1"/>
    <property type="molecule type" value="Genomic_DNA"/>
</dbReference>
<dbReference type="Proteomes" id="UP000674318">
    <property type="component" value="Unassembled WGS sequence"/>
</dbReference>
<feature type="region of interest" description="Disordered" evidence="2">
    <location>
        <begin position="616"/>
        <end position="657"/>
    </location>
</feature>
<feature type="region of interest" description="Disordered" evidence="2">
    <location>
        <begin position="1037"/>
        <end position="1058"/>
    </location>
</feature>
<proteinExistence type="predicted"/>
<feature type="compositionally biased region" description="Low complexity" evidence="2">
    <location>
        <begin position="269"/>
        <end position="283"/>
    </location>
</feature>
<feature type="coiled-coil region" evidence="1">
    <location>
        <begin position="664"/>
        <end position="691"/>
    </location>
</feature>
<sequence length="2829" mass="305849">MWVNDFNQTGVPQESSLLRNEGLTSSHGARTSFSSSSYVAQPARPLPAGVLSADLARPISVRELAQSRALAVPPLPPSATAAAAAAVSAGFAGFGIPTSCAVYAATSGVPMSQRCPTRTGVSDSMSLAYRNIDRLSGDDLYKYASHLQDASRQYSTHLQEAYAKRDQYRSEVAHLKQELQSRYLQIDGLRREQERTSEALLRVKEDNTQLREQLAEAEGRARNIQAKMSLLSGKDPSLAVHFYQSQLALKDAQLRELQQEYERASAAFSQRRSTSATGAASARPSINIPSEGAAAPESLPSRGPLNTGDVQDGDEAASVELRAKLEELQRLNTSLSQRLDEERAAHESALAEHTKASATAAADLTGLHDTIAQLRQQCTELRTSEDKLVAALTQRAPMSKSDYAALQASYSDLTADLAKAEARIAELQEKERRESQIAQQSQEELHNSLAAAIEERQTVQARNEQMQSLVHHLQRELELAEQANQLRQKQLDAAVSGNKGLADNLRIAQEQLLSEASEMEHLRNVRDNLEEQLNELRNRIDDLEREDPPQQQQQQQQPEQHQDTGVGAALGPTASSPGDSKATSDMCALRDALVRDRDDVIVELRQLQEQRLAFLKSPQPPVEEEEAVRQPNSWSATKIPIDLRENDDDDDEGGSRPKENFAELEEARQCIEHMNATMASMQSEHNRVEADLRTQSRALAEAKATSTAQQAHLEEIMKALGDELVATQAQEKELRLSEERHRELCVERQRAVEQLQAHVAELEKAARDAESQHATPVPTPAQTAAAESELSVMNAALESLADQLEDARQQVEQLSAEHARTTEELARATRTVADLEARAAEAESRHEATHAAAEGTAAELTARVTTLAAENAELRERLSTSRAAVTTFASHQTDVEGAVASLEERCASEAQRREAAEAEVLALRAALDVANTAASRSAEQLASLEAARQVIADMQVERDRVEAELESQSRALAEAKATSTAQQAHLEEVMKALGDELVATQAQEKELRLSEERHRELCVERQRAVEQLQAHVAELEKAARDAESQHATPVPTPAQTAAAESELSVMNAAVEQLSAEHARTTEELARATRTVADLEARAAEAESRHEATHAAAEGTAAELTARVTTLAAENAELRERLSTSRAAVTTFASHQTDVEGAVASLEERCASEAQRREAAEAEVLALRAALDVANTAASRSAEQLASLEAARQVIADMQVERDRVEAELESQSRALAEAKATSTAQQAHLEEVMKALGDELVATQAQEKELRLSEERHRELCVERQRAVEQLQAHVAELEKAARDAESQHATPVPTPAQTAAAESELSVMNAAVEQLSAEHARTTEELARATRTVADLEARAAEAESRHEATHAAAEGTAAELTARVTTLAAENAELREKLSTSRAAVTTFASHQTDVEGAVASLEERCASEAQRREAAEAEVLALRAALDVANTAASRSAEQLASLEAARQVIADMQVERDRVEAELESQSRALAEAKATSTAQQAHLEEVMKALGDELVATQAQEKELRLSEERHRELCVERQRAVEQLQAHVAELEKAARDAESQHATPVPTPAQTAAAESELSVMNAAVEQLSAEHARTTEELARATRTVADLEARAAEAESRHEATHAAAEGTAAELTARVTTLAAENAELREKLATSRAAVTTFASHQTDVEGAVASLEERCASEAQRREAAEAEVLALRAALDVANTAASRSAEQLASLEAARQVIADMQVERDRVEAELESQSRALAEAKATSTAQQAHLEEVMKALGDELVATQAQEKELRLSEERHRELCVERQRAVEQLQAHVAELEKAARDAESQHATPAPTPAQTAAAESELSVMNAAVEQLSAEHARTTEELARATRTVADLEARAAEAESRHEATHAAAEGTAAELTARVTTLAAENAELREKLATSRAAVTTFASHQTDVEGAVASLEERCASEAQRREAAEAEVLALRAALDRSAAELLELLQRSEDVQVALTQAVDRLTKEEVLVEELNSDAALHSAERAALADEMTKLQNSLERALLDKEEVLAQLLATQKDLDCAAAGLDAQYEEEERLRVVLEATTSAFSAQTMQVRLAMAHVVDMSKAFCGAVEAAAQGAVSPSEDGESVKKDAATPHCDALARTKGRQCMAARIEKVLSPWGRALDWVATMEQRLEALERGTTTSDTSDADSRPLSRRARRQSRGMAVEDEDVTEVGGSAQVLSASFMQRAVPRSRAEAAFARLIDEQVFATSTIADLRGALADKNVELSNLRSAMNTLASDAIAERDRADSLSAAIDDATEKLALAQAEFEEQLRQRMAATTAEVVEARRSEARAAAAQLSAEQQLAVVEDDLKEQQALVRTLLEENRRLARDVDRLRRSSRSLEVGLRGLSEVTGSVTPASLSPAAAVSPGVAARRFTRSASITEAVEQAQVLQVSSLQADLTRTRQQARELKGREATLQLSCAALEQEITALRPKAMDAEQLREDLAALRADYAELEQRHDQLERMTTAAGGGTMQELKQLRQQLRVREAELEEQKARSRDLMLSKAAPELEAVRRQEALRESLSDITTHLIATQAQYGVSSEDTGVTRSRCGSLAVSRRGSGPLISPASGPSATDVLTDRMKYLQALVHDREVELERAQAAQLESRAVMDTLKDQLVAKAAALERAEGLVAKYADTINTLTTTAMLESGARGGHLTTAPPLCNKADALNNPVSSSAAPPVNQLAPRTCAAVNNETHTTIALTSPAPLMPLFGEVVEGHRNSGTSHSAGTTGSSTDIAPLTANSQRAEASDDQMSARGRHVRRSSSSTKSAASTLSSHSGSARKLSTRGTRGRKRTRT</sequence>
<evidence type="ECO:0000313" key="3">
    <source>
        <dbReference type="EMBL" id="KAG5501530.1"/>
    </source>
</evidence>
<reference evidence="3 4" key="1">
    <citation type="submission" date="2021-02" db="EMBL/GenBank/DDBJ databases">
        <title>Porcisia hertigi Genome sequencing and assembly.</title>
        <authorList>
            <person name="Almutairi H."/>
            <person name="Gatherer D."/>
        </authorList>
    </citation>
    <scope>NUCLEOTIDE SEQUENCE [LARGE SCALE GENOMIC DNA]</scope>
    <source>
        <strain evidence="3 4">C119</strain>
    </source>
</reference>
<feature type="compositionally biased region" description="Low complexity" evidence="2">
    <location>
        <begin position="1565"/>
        <end position="1576"/>
    </location>
</feature>
<feature type="coiled-coil region" evidence="1">
    <location>
        <begin position="2278"/>
        <end position="2369"/>
    </location>
</feature>
<keyword evidence="4" id="KW-1185">Reference proteome</keyword>
<protein>
    <submittedName>
        <fullName evidence="3">Uncharacterized protein</fullName>
    </submittedName>
</protein>
<feature type="region of interest" description="Disordered" evidence="2">
    <location>
        <begin position="2166"/>
        <end position="2201"/>
    </location>
</feature>
<feature type="compositionally biased region" description="Low complexity" evidence="2">
    <location>
        <begin position="2795"/>
        <end position="2813"/>
    </location>
</feature>
<feature type="compositionally biased region" description="Low complexity" evidence="2">
    <location>
        <begin position="2753"/>
        <end position="2766"/>
    </location>
</feature>
<dbReference type="PANTHER" id="PTHR45615:SF66">
    <property type="entry name" value="CARD DOMAIN-CONTAINING PROTEIN"/>
    <property type="match status" value="1"/>
</dbReference>
<evidence type="ECO:0000313" key="4">
    <source>
        <dbReference type="Proteomes" id="UP000674318"/>
    </source>
</evidence>
<organism evidence="3 4">
    <name type="scientific">Porcisia hertigi</name>
    <dbReference type="NCBI Taxonomy" id="2761500"/>
    <lineage>
        <taxon>Eukaryota</taxon>
        <taxon>Discoba</taxon>
        <taxon>Euglenozoa</taxon>
        <taxon>Kinetoplastea</taxon>
        <taxon>Metakinetoplastina</taxon>
        <taxon>Trypanosomatida</taxon>
        <taxon>Trypanosomatidae</taxon>
        <taxon>Leishmaniinae</taxon>
        <taxon>Porcisia</taxon>
    </lineage>
</organism>
<evidence type="ECO:0000256" key="1">
    <source>
        <dbReference type="SAM" id="Coils"/>
    </source>
</evidence>
<dbReference type="OrthoDB" id="267898at2759"/>
<evidence type="ECO:0000256" key="2">
    <source>
        <dbReference type="SAM" id="MobiDB-lite"/>
    </source>
</evidence>
<feature type="region of interest" description="Disordered" evidence="2">
    <location>
        <begin position="545"/>
        <end position="584"/>
    </location>
</feature>
<feature type="compositionally biased region" description="Polar residues" evidence="2">
    <location>
        <begin position="573"/>
        <end position="583"/>
    </location>
</feature>
<feature type="compositionally biased region" description="Low complexity" evidence="2">
    <location>
        <begin position="1047"/>
        <end position="1058"/>
    </location>
</feature>
<feature type="region of interest" description="Disordered" evidence="2">
    <location>
        <begin position="1814"/>
        <end position="1839"/>
    </location>
</feature>
<gene>
    <name evidence="3" type="ORF">JKF63_03359</name>
</gene>
<feature type="region of interest" description="Disordered" evidence="2">
    <location>
        <begin position="1"/>
        <end position="24"/>
    </location>
</feature>
<dbReference type="PANTHER" id="PTHR45615">
    <property type="entry name" value="MYOSIN HEAVY CHAIN, NON-MUSCLE"/>
    <property type="match status" value="1"/>
</dbReference>
<feature type="region of interest" description="Disordered" evidence="2">
    <location>
        <begin position="1555"/>
        <end position="1576"/>
    </location>
</feature>